<evidence type="ECO:0000256" key="1">
    <source>
        <dbReference type="ARBA" id="ARBA00022603"/>
    </source>
</evidence>
<evidence type="ECO:0000313" key="6">
    <source>
        <dbReference type="EMBL" id="OCL15451.1"/>
    </source>
</evidence>
<keyword evidence="7" id="KW-1185">Reference proteome</keyword>
<dbReference type="Pfam" id="PF08242">
    <property type="entry name" value="Methyltransf_12"/>
    <property type="match status" value="1"/>
</dbReference>
<feature type="compositionally biased region" description="Basic and acidic residues" evidence="4">
    <location>
        <begin position="180"/>
        <end position="201"/>
    </location>
</feature>
<dbReference type="InterPro" id="IPR013217">
    <property type="entry name" value="Methyltransf_12"/>
</dbReference>
<sequence length="284" mass="31118">MALAEANRKFFDLADLYDNEPWKVKADSQITDAVRGRLDWISVTWAKPEPGAGVEGTEEVRLLDYACGTGLISRVLGPYVTTITGIDISPNMVSAYSKHAADAGIPSSKLSAVVGDLFTPEPSSALAGPEYFNFDIAAVGSAYHHFEDVELSTKRLVERLKPGGVLFIIDLIQEPGTDHFHGHEQHGHGHRDPNHGHDHNHERHPHHGHDHGGIPQGFLKALPKQMVDSIQVSGFNETSVRAFFEKAGLVDFGVTMLDEKLRIEHGGRSIEKTVFLARGTKPIV</sequence>
<evidence type="ECO:0000313" key="7">
    <source>
        <dbReference type="Proteomes" id="UP000250140"/>
    </source>
</evidence>
<organism evidence="6 7">
    <name type="scientific">Glonium stellatum</name>
    <dbReference type="NCBI Taxonomy" id="574774"/>
    <lineage>
        <taxon>Eukaryota</taxon>
        <taxon>Fungi</taxon>
        <taxon>Dikarya</taxon>
        <taxon>Ascomycota</taxon>
        <taxon>Pezizomycotina</taxon>
        <taxon>Dothideomycetes</taxon>
        <taxon>Pleosporomycetidae</taxon>
        <taxon>Gloniales</taxon>
        <taxon>Gloniaceae</taxon>
        <taxon>Glonium</taxon>
    </lineage>
</organism>
<dbReference type="PANTHER" id="PTHR43464:SF19">
    <property type="entry name" value="UBIQUINONE BIOSYNTHESIS O-METHYLTRANSFERASE, MITOCHONDRIAL"/>
    <property type="match status" value="1"/>
</dbReference>
<proteinExistence type="predicted"/>
<feature type="domain" description="Methyltransferase type 12" evidence="5">
    <location>
        <begin position="63"/>
        <end position="166"/>
    </location>
</feature>
<dbReference type="AlphaFoldDB" id="A0A8E2FDZ6"/>
<evidence type="ECO:0000259" key="5">
    <source>
        <dbReference type="Pfam" id="PF08242"/>
    </source>
</evidence>
<dbReference type="SUPFAM" id="SSF53335">
    <property type="entry name" value="S-adenosyl-L-methionine-dependent methyltransferases"/>
    <property type="match status" value="1"/>
</dbReference>
<feature type="region of interest" description="Disordered" evidence="4">
    <location>
        <begin position="180"/>
        <end position="214"/>
    </location>
</feature>
<dbReference type="GO" id="GO:0008168">
    <property type="term" value="F:methyltransferase activity"/>
    <property type="evidence" value="ECO:0007669"/>
    <property type="project" value="UniProtKB-KW"/>
</dbReference>
<name>A0A8E2FDZ6_9PEZI</name>
<dbReference type="PANTHER" id="PTHR43464">
    <property type="entry name" value="METHYLTRANSFERASE"/>
    <property type="match status" value="1"/>
</dbReference>
<dbReference type="GO" id="GO:0032259">
    <property type="term" value="P:methylation"/>
    <property type="evidence" value="ECO:0007669"/>
    <property type="project" value="UniProtKB-KW"/>
</dbReference>
<evidence type="ECO:0000256" key="2">
    <source>
        <dbReference type="ARBA" id="ARBA00022679"/>
    </source>
</evidence>
<dbReference type="OrthoDB" id="3647at2759"/>
<keyword evidence="3" id="KW-0949">S-adenosyl-L-methionine</keyword>
<protein>
    <submittedName>
        <fullName evidence="6">S-adenosyl-L-methionine-dependent methyltransferase</fullName>
    </submittedName>
</protein>
<gene>
    <name evidence="6" type="ORF">AOQ84DRAFT_124082</name>
</gene>
<dbReference type="Proteomes" id="UP000250140">
    <property type="component" value="Unassembled WGS sequence"/>
</dbReference>
<reference evidence="6 7" key="1">
    <citation type="journal article" date="2016" name="Nat. Commun.">
        <title>Ectomycorrhizal ecology is imprinted in the genome of the dominant symbiotic fungus Cenococcum geophilum.</title>
        <authorList>
            <consortium name="DOE Joint Genome Institute"/>
            <person name="Peter M."/>
            <person name="Kohler A."/>
            <person name="Ohm R.A."/>
            <person name="Kuo A."/>
            <person name="Krutzmann J."/>
            <person name="Morin E."/>
            <person name="Arend M."/>
            <person name="Barry K.W."/>
            <person name="Binder M."/>
            <person name="Choi C."/>
            <person name="Clum A."/>
            <person name="Copeland A."/>
            <person name="Grisel N."/>
            <person name="Haridas S."/>
            <person name="Kipfer T."/>
            <person name="LaButti K."/>
            <person name="Lindquist E."/>
            <person name="Lipzen A."/>
            <person name="Maire R."/>
            <person name="Meier B."/>
            <person name="Mihaltcheva S."/>
            <person name="Molinier V."/>
            <person name="Murat C."/>
            <person name="Poggeler S."/>
            <person name="Quandt C.A."/>
            <person name="Sperisen C."/>
            <person name="Tritt A."/>
            <person name="Tisserant E."/>
            <person name="Crous P.W."/>
            <person name="Henrissat B."/>
            <person name="Nehls U."/>
            <person name="Egli S."/>
            <person name="Spatafora J.W."/>
            <person name="Grigoriev I.V."/>
            <person name="Martin F.M."/>
        </authorList>
    </citation>
    <scope>NUCLEOTIDE SEQUENCE [LARGE SCALE GENOMIC DNA]</scope>
    <source>
        <strain evidence="6 7">CBS 207.34</strain>
    </source>
</reference>
<dbReference type="InterPro" id="IPR029063">
    <property type="entry name" value="SAM-dependent_MTases_sf"/>
</dbReference>
<evidence type="ECO:0000256" key="4">
    <source>
        <dbReference type="SAM" id="MobiDB-lite"/>
    </source>
</evidence>
<dbReference type="EMBL" id="KV748447">
    <property type="protein sequence ID" value="OCL15451.1"/>
    <property type="molecule type" value="Genomic_DNA"/>
</dbReference>
<accession>A0A8E2FDZ6</accession>
<evidence type="ECO:0000256" key="3">
    <source>
        <dbReference type="ARBA" id="ARBA00022691"/>
    </source>
</evidence>
<dbReference type="CDD" id="cd02440">
    <property type="entry name" value="AdoMet_MTases"/>
    <property type="match status" value="1"/>
</dbReference>
<keyword evidence="2 6" id="KW-0808">Transferase</keyword>
<dbReference type="Gene3D" id="3.40.50.150">
    <property type="entry name" value="Vaccinia Virus protein VP39"/>
    <property type="match status" value="1"/>
</dbReference>
<keyword evidence="1 6" id="KW-0489">Methyltransferase</keyword>